<gene>
    <name evidence="3" type="ORF">EZS28_005809</name>
</gene>
<evidence type="ECO:0000313" key="3">
    <source>
        <dbReference type="EMBL" id="KAA6398661.1"/>
    </source>
</evidence>
<keyword evidence="2" id="KW-0812">Transmembrane</keyword>
<protein>
    <submittedName>
        <fullName evidence="3">Uncharacterized protein</fullName>
    </submittedName>
</protein>
<sequence>MEQQNENKKVNEDPNDENYIRKKNRETLSRACVFELKKVMNSRDPNFDECYNRLYKVARQFVLDMRTKMMNLRHAIDLVSPHIPGVVGLFGVIIGAREKQ</sequence>
<evidence type="ECO:0000256" key="1">
    <source>
        <dbReference type="SAM" id="MobiDB-lite"/>
    </source>
</evidence>
<evidence type="ECO:0000256" key="2">
    <source>
        <dbReference type="SAM" id="Phobius"/>
    </source>
</evidence>
<feature type="transmembrane region" description="Helical" evidence="2">
    <location>
        <begin position="75"/>
        <end position="96"/>
    </location>
</feature>
<feature type="region of interest" description="Disordered" evidence="1">
    <location>
        <begin position="1"/>
        <end position="22"/>
    </location>
</feature>
<dbReference type="Proteomes" id="UP000324800">
    <property type="component" value="Unassembled WGS sequence"/>
</dbReference>
<organism evidence="3 4">
    <name type="scientific">Streblomastix strix</name>
    <dbReference type="NCBI Taxonomy" id="222440"/>
    <lineage>
        <taxon>Eukaryota</taxon>
        <taxon>Metamonada</taxon>
        <taxon>Preaxostyla</taxon>
        <taxon>Oxymonadida</taxon>
        <taxon>Streblomastigidae</taxon>
        <taxon>Streblomastix</taxon>
    </lineage>
</organism>
<keyword evidence="2" id="KW-0472">Membrane</keyword>
<evidence type="ECO:0000313" key="4">
    <source>
        <dbReference type="Proteomes" id="UP000324800"/>
    </source>
</evidence>
<dbReference type="EMBL" id="SNRW01000908">
    <property type="protein sequence ID" value="KAA6398661.1"/>
    <property type="molecule type" value="Genomic_DNA"/>
</dbReference>
<proteinExistence type="predicted"/>
<keyword evidence="2" id="KW-1133">Transmembrane helix</keyword>
<dbReference type="AlphaFoldDB" id="A0A5J4WUS2"/>
<accession>A0A5J4WUS2</accession>
<comment type="caution">
    <text evidence="3">The sequence shown here is derived from an EMBL/GenBank/DDBJ whole genome shotgun (WGS) entry which is preliminary data.</text>
</comment>
<feature type="compositionally biased region" description="Basic and acidic residues" evidence="1">
    <location>
        <begin position="1"/>
        <end position="12"/>
    </location>
</feature>
<name>A0A5J4WUS2_9EUKA</name>
<reference evidence="3 4" key="1">
    <citation type="submission" date="2019-03" db="EMBL/GenBank/DDBJ databases">
        <title>Single cell metagenomics reveals metabolic interactions within the superorganism composed of flagellate Streblomastix strix and complex community of Bacteroidetes bacteria on its surface.</title>
        <authorList>
            <person name="Treitli S.C."/>
            <person name="Kolisko M."/>
            <person name="Husnik F."/>
            <person name="Keeling P."/>
            <person name="Hampl V."/>
        </authorList>
    </citation>
    <scope>NUCLEOTIDE SEQUENCE [LARGE SCALE GENOMIC DNA]</scope>
    <source>
        <strain evidence="3">ST1C</strain>
    </source>
</reference>